<evidence type="ECO:0000313" key="2">
    <source>
        <dbReference type="Proteomes" id="UP001177670"/>
    </source>
</evidence>
<keyword evidence="2" id="KW-1185">Reference proteome</keyword>
<proteinExistence type="predicted"/>
<dbReference type="Proteomes" id="UP001177670">
    <property type="component" value="Unassembled WGS sequence"/>
</dbReference>
<dbReference type="EMBL" id="JAHYIQ010000007">
    <property type="protein sequence ID" value="KAK1130443.1"/>
    <property type="molecule type" value="Genomic_DNA"/>
</dbReference>
<sequence length="54" mass="6264">MIRRLVRQELVDGLGKIKVPSSAGQSRRLLDKRYLRYSEQLDLIEIATISFFAL</sequence>
<feature type="non-terminal residue" evidence="1">
    <location>
        <position position="54"/>
    </location>
</feature>
<protein>
    <submittedName>
        <fullName evidence="1">Uncharacterized protein</fullName>
    </submittedName>
</protein>
<dbReference type="AlphaFoldDB" id="A0AA40G3J2"/>
<gene>
    <name evidence="1" type="ORF">K0M31_018574</name>
</gene>
<name>A0AA40G3J2_9HYME</name>
<reference evidence="1" key="1">
    <citation type="submission" date="2021-10" db="EMBL/GenBank/DDBJ databases">
        <title>Melipona bicolor Genome sequencing and assembly.</title>
        <authorList>
            <person name="Araujo N.S."/>
            <person name="Arias M.C."/>
        </authorList>
    </citation>
    <scope>NUCLEOTIDE SEQUENCE</scope>
    <source>
        <strain evidence="1">USP_2M_L1-L4_2017</strain>
        <tissue evidence="1">Whole body</tissue>
    </source>
</reference>
<evidence type="ECO:0000313" key="1">
    <source>
        <dbReference type="EMBL" id="KAK1130443.1"/>
    </source>
</evidence>
<comment type="caution">
    <text evidence="1">The sequence shown here is derived from an EMBL/GenBank/DDBJ whole genome shotgun (WGS) entry which is preliminary data.</text>
</comment>
<organism evidence="1 2">
    <name type="scientific">Melipona bicolor</name>
    <dbReference type="NCBI Taxonomy" id="60889"/>
    <lineage>
        <taxon>Eukaryota</taxon>
        <taxon>Metazoa</taxon>
        <taxon>Ecdysozoa</taxon>
        <taxon>Arthropoda</taxon>
        <taxon>Hexapoda</taxon>
        <taxon>Insecta</taxon>
        <taxon>Pterygota</taxon>
        <taxon>Neoptera</taxon>
        <taxon>Endopterygota</taxon>
        <taxon>Hymenoptera</taxon>
        <taxon>Apocrita</taxon>
        <taxon>Aculeata</taxon>
        <taxon>Apoidea</taxon>
        <taxon>Anthophila</taxon>
        <taxon>Apidae</taxon>
        <taxon>Melipona</taxon>
    </lineage>
</organism>
<accession>A0AA40G3J2</accession>